<dbReference type="InterPro" id="IPR050951">
    <property type="entry name" value="Retrovirus_Pol_polyprotein"/>
</dbReference>
<sequence>MGKITGLQASLKLKKDTQPFFIKARKVPYALLTKVENELDHLEKEGVLEKVNSSEYATPIAPIVGILNVH</sequence>
<dbReference type="SUPFAM" id="SSF56672">
    <property type="entry name" value="DNA/RNA polymerases"/>
    <property type="match status" value="1"/>
</dbReference>
<evidence type="ECO:0000313" key="1">
    <source>
        <dbReference type="EMBL" id="KAK9751536.1"/>
    </source>
</evidence>
<dbReference type="Proteomes" id="UP001458880">
    <property type="component" value="Unassembled WGS sequence"/>
</dbReference>
<accession>A0AAW1MW02</accession>
<dbReference type="GO" id="GO:0071897">
    <property type="term" value="P:DNA biosynthetic process"/>
    <property type="evidence" value="ECO:0007669"/>
    <property type="project" value="UniProtKB-ARBA"/>
</dbReference>
<dbReference type="AlphaFoldDB" id="A0AAW1MW02"/>
<dbReference type="PANTHER" id="PTHR37984:SF5">
    <property type="entry name" value="PROTEIN NYNRIN-LIKE"/>
    <property type="match status" value="1"/>
</dbReference>
<gene>
    <name evidence="1" type="ORF">QE152_g4947</name>
</gene>
<organism evidence="1 2">
    <name type="scientific">Popillia japonica</name>
    <name type="common">Japanese beetle</name>
    <dbReference type="NCBI Taxonomy" id="7064"/>
    <lineage>
        <taxon>Eukaryota</taxon>
        <taxon>Metazoa</taxon>
        <taxon>Ecdysozoa</taxon>
        <taxon>Arthropoda</taxon>
        <taxon>Hexapoda</taxon>
        <taxon>Insecta</taxon>
        <taxon>Pterygota</taxon>
        <taxon>Neoptera</taxon>
        <taxon>Endopterygota</taxon>
        <taxon>Coleoptera</taxon>
        <taxon>Polyphaga</taxon>
        <taxon>Scarabaeiformia</taxon>
        <taxon>Scarabaeidae</taxon>
        <taxon>Rutelinae</taxon>
        <taxon>Popillia</taxon>
    </lineage>
</organism>
<dbReference type="Gene3D" id="3.10.10.10">
    <property type="entry name" value="HIV Type 1 Reverse Transcriptase, subunit A, domain 1"/>
    <property type="match status" value="1"/>
</dbReference>
<name>A0AAW1MW02_POPJA</name>
<dbReference type="InterPro" id="IPR043502">
    <property type="entry name" value="DNA/RNA_pol_sf"/>
</dbReference>
<proteinExistence type="predicted"/>
<dbReference type="PANTHER" id="PTHR37984">
    <property type="entry name" value="PROTEIN CBG26694"/>
    <property type="match status" value="1"/>
</dbReference>
<keyword evidence="2" id="KW-1185">Reference proteome</keyword>
<comment type="caution">
    <text evidence="1">The sequence shown here is derived from an EMBL/GenBank/DDBJ whole genome shotgun (WGS) entry which is preliminary data.</text>
</comment>
<evidence type="ECO:0000313" key="2">
    <source>
        <dbReference type="Proteomes" id="UP001458880"/>
    </source>
</evidence>
<reference evidence="1 2" key="1">
    <citation type="journal article" date="2024" name="BMC Genomics">
        <title>De novo assembly and annotation of Popillia japonica's genome with initial clues to its potential as an invasive pest.</title>
        <authorList>
            <person name="Cucini C."/>
            <person name="Boschi S."/>
            <person name="Funari R."/>
            <person name="Cardaioli E."/>
            <person name="Iannotti N."/>
            <person name="Marturano G."/>
            <person name="Paoli F."/>
            <person name="Bruttini M."/>
            <person name="Carapelli A."/>
            <person name="Frati F."/>
            <person name="Nardi F."/>
        </authorList>
    </citation>
    <scope>NUCLEOTIDE SEQUENCE [LARGE SCALE GENOMIC DNA]</scope>
    <source>
        <strain evidence="1">DMR45628</strain>
    </source>
</reference>
<protein>
    <submittedName>
        <fullName evidence="1">Uncharacterized protein</fullName>
    </submittedName>
</protein>
<dbReference type="EMBL" id="JASPKY010000027">
    <property type="protein sequence ID" value="KAK9751536.1"/>
    <property type="molecule type" value="Genomic_DNA"/>
</dbReference>